<feature type="compositionally biased region" description="Basic and acidic residues" evidence="1">
    <location>
        <begin position="203"/>
        <end position="215"/>
    </location>
</feature>
<feature type="compositionally biased region" description="Polar residues" evidence="1">
    <location>
        <begin position="441"/>
        <end position="453"/>
    </location>
</feature>
<sequence>MQDSLILSAPSLDFDSLASVSLQRENEKGTNRGGSLLSIASKDPLEGRILRASQGTLKRRRKREQNPLYPFFYRPTTSASINTTLRRTLCDQTRPFSLSAKSVSPFTHSHWHSRLSPSGKSIDPMASTARSSSEWWLGNLKFGETPMQVTARSETTRKTRGTDHAEYLPPRFPSISSHGSPRGSVVRRPSVDSHSSAEGVLSGRKEERRTEEQSRHPKGRRSREEETERSRAATRSPPSRSSRESQRDRDREAVHSREGRRSRSPGSREKQRDRPQTPTHKEGGRRPVFLRLPSRKMSATPGDALLKVSRSTTHLGSDRHAGDLKRSLFRLRVSDRRRSSAPRRKKPSIAVGSPSPPEMDVAWLAEVQKIADARDKQKQEEEREDRTVQAAALTLTMGRRPKRRATKLARAGGGRAGSLAAFKRISTIPMALRIPTHRRSTSAGGRNSATARRSTLKGGVRRLSVAALERFLLKLGDRSGSPCKSAEIVLPPPAAPVEESEDEEDVEEMLDEDLQEEEREHVFRTHKRMKREAKKVVILQALHK</sequence>
<feature type="compositionally biased region" description="Basic and acidic residues" evidence="1">
    <location>
        <begin position="154"/>
        <end position="166"/>
    </location>
</feature>
<organism evidence="2">
    <name type="scientific">Chromera velia CCMP2878</name>
    <dbReference type="NCBI Taxonomy" id="1169474"/>
    <lineage>
        <taxon>Eukaryota</taxon>
        <taxon>Sar</taxon>
        <taxon>Alveolata</taxon>
        <taxon>Colpodellida</taxon>
        <taxon>Chromeraceae</taxon>
        <taxon>Chromera</taxon>
    </lineage>
</organism>
<feature type="compositionally biased region" description="Acidic residues" evidence="1">
    <location>
        <begin position="498"/>
        <end position="517"/>
    </location>
</feature>
<evidence type="ECO:0000256" key="1">
    <source>
        <dbReference type="SAM" id="MobiDB-lite"/>
    </source>
</evidence>
<gene>
    <name evidence="2" type="ORF">Cvel_21543</name>
</gene>
<feature type="region of interest" description="Disordered" evidence="1">
    <location>
        <begin position="437"/>
        <end position="456"/>
    </location>
</feature>
<dbReference type="VEuPathDB" id="CryptoDB:Cvel_21543"/>
<dbReference type="EMBL" id="CDMZ01001138">
    <property type="protein sequence ID" value="CEM27893.1"/>
    <property type="molecule type" value="Genomic_DNA"/>
</dbReference>
<feature type="region of interest" description="Disordered" evidence="1">
    <location>
        <begin position="482"/>
        <end position="526"/>
    </location>
</feature>
<feature type="compositionally biased region" description="Basic and acidic residues" evidence="1">
    <location>
        <begin position="241"/>
        <end position="285"/>
    </location>
</feature>
<proteinExistence type="predicted"/>
<name>A0A0G4GER3_9ALVE</name>
<protein>
    <submittedName>
        <fullName evidence="2">Uncharacterized protein</fullName>
    </submittedName>
</protein>
<dbReference type="AlphaFoldDB" id="A0A0G4GER3"/>
<feature type="region of interest" description="Disordered" evidence="1">
    <location>
        <begin position="147"/>
        <end position="303"/>
    </location>
</feature>
<reference evidence="2" key="1">
    <citation type="submission" date="2014-11" db="EMBL/GenBank/DDBJ databases">
        <authorList>
            <person name="Otto D Thomas"/>
            <person name="Naeem Raeece"/>
        </authorList>
    </citation>
    <scope>NUCLEOTIDE SEQUENCE</scope>
</reference>
<feature type="compositionally biased region" description="Basic and acidic residues" evidence="1">
    <location>
        <begin position="222"/>
        <end position="231"/>
    </location>
</feature>
<accession>A0A0G4GER3</accession>
<evidence type="ECO:0000313" key="2">
    <source>
        <dbReference type="EMBL" id="CEM27893.1"/>
    </source>
</evidence>
<feature type="region of interest" description="Disordered" evidence="1">
    <location>
        <begin position="334"/>
        <end position="357"/>
    </location>
</feature>